<dbReference type="Pfam" id="PF00440">
    <property type="entry name" value="TetR_N"/>
    <property type="match status" value="1"/>
</dbReference>
<dbReference type="EMBL" id="BMDW01000002">
    <property type="protein sequence ID" value="GGA37209.1"/>
    <property type="molecule type" value="Genomic_DNA"/>
</dbReference>
<keyword evidence="7" id="KW-1185">Reference proteome</keyword>
<evidence type="ECO:0000313" key="6">
    <source>
        <dbReference type="EMBL" id="GGA37209.1"/>
    </source>
</evidence>
<feature type="domain" description="HTH tetR-type" evidence="5">
    <location>
        <begin position="23"/>
        <end position="83"/>
    </location>
</feature>
<keyword evidence="1" id="KW-0805">Transcription regulation</keyword>
<dbReference type="SUPFAM" id="SSF46689">
    <property type="entry name" value="Homeodomain-like"/>
    <property type="match status" value="1"/>
</dbReference>
<dbReference type="PROSITE" id="PS50977">
    <property type="entry name" value="HTH_TETR_2"/>
    <property type="match status" value="1"/>
</dbReference>
<gene>
    <name evidence="6" type="ORF">GCM10011395_04410</name>
</gene>
<evidence type="ECO:0000313" key="7">
    <source>
        <dbReference type="Proteomes" id="UP000618591"/>
    </source>
</evidence>
<comment type="caution">
    <text evidence="6">The sequence shown here is derived from an EMBL/GenBank/DDBJ whole genome shotgun (WGS) entry which is preliminary data.</text>
</comment>
<reference evidence="7" key="1">
    <citation type="journal article" date="2019" name="Int. J. Syst. Evol. Microbiol.">
        <title>The Global Catalogue of Microorganisms (GCM) 10K type strain sequencing project: providing services to taxonomists for standard genome sequencing and annotation.</title>
        <authorList>
            <consortium name="The Broad Institute Genomics Platform"/>
            <consortium name="The Broad Institute Genome Sequencing Center for Infectious Disease"/>
            <person name="Wu L."/>
            <person name="Ma J."/>
        </authorList>
    </citation>
    <scope>NUCLEOTIDE SEQUENCE [LARGE SCALE GENOMIC DNA]</scope>
    <source>
        <strain evidence="7">CGMCC 1.10106</strain>
    </source>
</reference>
<name>A0ABQ1G5A7_9SPHN</name>
<sequence length="214" mass="23739">MMPEMSQDPQVTGLAAFQRKRKANSREQLLAAAVEQFGRSGYSPVSVEDIASAAGVSRMTFYRHFRGKADLATALFDRNVVEAGPDLLHVCEVDWWSRGAVHGWLERLFAVDHANRMLLRVFVEAAAVEPDFTRQAHAQIDAWITTLGDAIPAFALNSAAPGDRRRWLEAWLLVYEILDQSNHAALDSGVANDPLMLDILTDRFLAFVASETIA</sequence>
<evidence type="ECO:0000256" key="3">
    <source>
        <dbReference type="ARBA" id="ARBA00023163"/>
    </source>
</evidence>
<accession>A0ABQ1G5A7</accession>
<protein>
    <recommendedName>
        <fullName evidence="5">HTH tetR-type domain-containing protein</fullName>
    </recommendedName>
</protein>
<proteinExistence type="predicted"/>
<evidence type="ECO:0000256" key="2">
    <source>
        <dbReference type="ARBA" id="ARBA00023125"/>
    </source>
</evidence>
<organism evidence="6 7">
    <name type="scientific">Sphingomonas psychrolutea</name>
    <dbReference type="NCBI Taxonomy" id="1259676"/>
    <lineage>
        <taxon>Bacteria</taxon>
        <taxon>Pseudomonadati</taxon>
        <taxon>Pseudomonadota</taxon>
        <taxon>Alphaproteobacteria</taxon>
        <taxon>Sphingomonadales</taxon>
        <taxon>Sphingomonadaceae</taxon>
        <taxon>Sphingomonas</taxon>
    </lineage>
</organism>
<evidence type="ECO:0000256" key="4">
    <source>
        <dbReference type="PROSITE-ProRule" id="PRU00335"/>
    </source>
</evidence>
<evidence type="ECO:0000259" key="5">
    <source>
        <dbReference type="PROSITE" id="PS50977"/>
    </source>
</evidence>
<dbReference type="Gene3D" id="1.10.357.10">
    <property type="entry name" value="Tetracycline Repressor, domain 2"/>
    <property type="match status" value="1"/>
</dbReference>
<dbReference type="PRINTS" id="PR00455">
    <property type="entry name" value="HTHTETR"/>
</dbReference>
<evidence type="ECO:0000256" key="1">
    <source>
        <dbReference type="ARBA" id="ARBA00023015"/>
    </source>
</evidence>
<feature type="DNA-binding region" description="H-T-H motif" evidence="4">
    <location>
        <begin position="46"/>
        <end position="65"/>
    </location>
</feature>
<keyword evidence="2 4" id="KW-0238">DNA-binding</keyword>
<dbReference type="PANTHER" id="PTHR30055">
    <property type="entry name" value="HTH-TYPE TRANSCRIPTIONAL REGULATOR RUTR"/>
    <property type="match status" value="1"/>
</dbReference>
<dbReference type="PANTHER" id="PTHR30055:SF234">
    <property type="entry name" value="HTH-TYPE TRANSCRIPTIONAL REGULATOR BETI"/>
    <property type="match status" value="1"/>
</dbReference>
<dbReference type="InterPro" id="IPR050109">
    <property type="entry name" value="HTH-type_TetR-like_transc_reg"/>
</dbReference>
<dbReference type="InterPro" id="IPR009057">
    <property type="entry name" value="Homeodomain-like_sf"/>
</dbReference>
<dbReference type="InterPro" id="IPR001647">
    <property type="entry name" value="HTH_TetR"/>
</dbReference>
<keyword evidence="3" id="KW-0804">Transcription</keyword>
<dbReference type="Proteomes" id="UP000618591">
    <property type="component" value="Unassembled WGS sequence"/>
</dbReference>